<dbReference type="AlphaFoldDB" id="A0A261RG25"/>
<keyword evidence="2" id="KW-1185">Reference proteome</keyword>
<dbReference type="EMBL" id="NEVJ01000002">
    <property type="protein sequence ID" value="OZI23988.1"/>
    <property type="molecule type" value="Genomic_DNA"/>
</dbReference>
<reference evidence="1" key="1">
    <citation type="submission" date="2017-05" db="EMBL/GenBank/DDBJ databases">
        <title>Complete and WGS of Bordetella genogroups.</title>
        <authorList>
            <person name="Spilker T."/>
            <person name="Lipuma J."/>
        </authorList>
    </citation>
    <scope>NUCLEOTIDE SEQUENCE</scope>
    <source>
        <strain evidence="1">AU21707</strain>
    </source>
</reference>
<accession>A0A261RG25</accession>
<evidence type="ECO:0000313" key="1">
    <source>
        <dbReference type="EMBL" id="OZI23988.1"/>
    </source>
</evidence>
<proteinExistence type="predicted"/>
<protein>
    <submittedName>
        <fullName evidence="1">Uncharacterized protein</fullName>
    </submittedName>
</protein>
<name>A0A261RG25_9BORD</name>
<organism evidence="1 2">
    <name type="scientific">Bordetella genomosp. 9</name>
    <dbReference type="NCBI Taxonomy" id="1416803"/>
    <lineage>
        <taxon>Bacteria</taxon>
        <taxon>Pseudomonadati</taxon>
        <taxon>Pseudomonadota</taxon>
        <taxon>Betaproteobacteria</taxon>
        <taxon>Burkholderiales</taxon>
        <taxon>Alcaligenaceae</taxon>
        <taxon>Bordetella</taxon>
    </lineage>
</organism>
<evidence type="ECO:0000313" key="2">
    <source>
        <dbReference type="Proteomes" id="UP000216857"/>
    </source>
</evidence>
<dbReference type="OrthoDB" id="8527558at2"/>
<comment type="caution">
    <text evidence="1">The sequence shown here is derived from an EMBL/GenBank/DDBJ whole genome shotgun (WGS) entry which is preliminary data.</text>
</comment>
<dbReference type="Proteomes" id="UP000216857">
    <property type="component" value="Unassembled WGS sequence"/>
</dbReference>
<sequence length="68" mass="7725">MNLRLSPQGLYRWRDIKPLVGVGRETWRRLVNAKRAPQPLHIGPRCTVWRGTDLIAWLSAPGNYSASA</sequence>
<gene>
    <name evidence="1" type="ORF">CAL26_06030</name>
</gene>